<sequence>MECPKCYERLFCNHCHPHLKEFKAPRCENCKDRHKYEVERADSTFQCNKSAHELAQSRLSERLAFLKLQDPDPSMEIFKGDVAFVVHGCDMIHAHRFILAGKSSVFCRMFDCGMLEKETGLIPIDDASYPVMRAVINYCYTADINFTDEIPPDEVLKVAHKYEISHLRDVCGEELGGKISDKNLAEMLRLSKRYDAKTLQEACAKYFKGNFDTVFSTVMENL</sequence>
<dbReference type="OrthoDB" id="6359816at2759"/>
<name>A0A2R6WCF4_MARPO</name>
<protein>
    <recommendedName>
        <fullName evidence="2">BTB domain-containing protein</fullName>
    </recommendedName>
</protein>
<reference evidence="4" key="1">
    <citation type="journal article" date="2017" name="Cell">
        <title>Insights into land plant evolution garnered from the Marchantia polymorpha genome.</title>
        <authorList>
            <person name="Bowman J.L."/>
            <person name="Kohchi T."/>
            <person name="Yamato K.T."/>
            <person name="Jenkins J."/>
            <person name="Shu S."/>
            <person name="Ishizaki K."/>
            <person name="Yamaoka S."/>
            <person name="Nishihama R."/>
            <person name="Nakamura Y."/>
            <person name="Berger F."/>
            <person name="Adam C."/>
            <person name="Aki S.S."/>
            <person name="Althoff F."/>
            <person name="Araki T."/>
            <person name="Arteaga-Vazquez M.A."/>
            <person name="Balasubrmanian S."/>
            <person name="Barry K."/>
            <person name="Bauer D."/>
            <person name="Boehm C.R."/>
            <person name="Briginshaw L."/>
            <person name="Caballero-Perez J."/>
            <person name="Catarino B."/>
            <person name="Chen F."/>
            <person name="Chiyoda S."/>
            <person name="Chovatia M."/>
            <person name="Davies K.M."/>
            <person name="Delmans M."/>
            <person name="Demura T."/>
            <person name="Dierschke T."/>
            <person name="Dolan L."/>
            <person name="Dorantes-Acosta A.E."/>
            <person name="Eklund D.M."/>
            <person name="Florent S.N."/>
            <person name="Flores-Sandoval E."/>
            <person name="Fujiyama A."/>
            <person name="Fukuzawa H."/>
            <person name="Galik B."/>
            <person name="Grimanelli D."/>
            <person name="Grimwood J."/>
            <person name="Grossniklaus U."/>
            <person name="Hamada T."/>
            <person name="Haseloff J."/>
            <person name="Hetherington A.J."/>
            <person name="Higo A."/>
            <person name="Hirakawa Y."/>
            <person name="Hundley H.N."/>
            <person name="Ikeda Y."/>
            <person name="Inoue K."/>
            <person name="Inoue S.I."/>
            <person name="Ishida S."/>
            <person name="Jia Q."/>
            <person name="Kakita M."/>
            <person name="Kanazawa T."/>
            <person name="Kawai Y."/>
            <person name="Kawashima T."/>
            <person name="Kennedy M."/>
            <person name="Kinose K."/>
            <person name="Kinoshita T."/>
            <person name="Kohara Y."/>
            <person name="Koide E."/>
            <person name="Komatsu K."/>
            <person name="Kopischke S."/>
            <person name="Kubo M."/>
            <person name="Kyozuka J."/>
            <person name="Lagercrantz U."/>
            <person name="Lin S.S."/>
            <person name="Lindquist E."/>
            <person name="Lipzen A.M."/>
            <person name="Lu C.W."/>
            <person name="De Luna E."/>
            <person name="Martienssen R.A."/>
            <person name="Minamino N."/>
            <person name="Mizutani M."/>
            <person name="Mizutani M."/>
            <person name="Mochizuki N."/>
            <person name="Monte I."/>
            <person name="Mosher R."/>
            <person name="Nagasaki H."/>
            <person name="Nakagami H."/>
            <person name="Naramoto S."/>
            <person name="Nishitani K."/>
            <person name="Ohtani M."/>
            <person name="Okamoto T."/>
            <person name="Okumura M."/>
            <person name="Phillips J."/>
            <person name="Pollak B."/>
            <person name="Reinders A."/>
            <person name="Rovekamp M."/>
            <person name="Sano R."/>
            <person name="Sawa S."/>
            <person name="Schmid M.W."/>
            <person name="Shirakawa M."/>
            <person name="Solano R."/>
            <person name="Spunde A."/>
            <person name="Suetsugu N."/>
            <person name="Sugano S."/>
            <person name="Sugiyama A."/>
            <person name="Sun R."/>
            <person name="Suzuki Y."/>
            <person name="Takenaka M."/>
            <person name="Takezawa D."/>
            <person name="Tomogane H."/>
            <person name="Tsuzuki M."/>
            <person name="Ueda T."/>
            <person name="Umeda M."/>
            <person name="Ward J.M."/>
            <person name="Watanabe Y."/>
            <person name="Yazaki K."/>
            <person name="Yokoyama R."/>
            <person name="Yoshitake Y."/>
            <person name="Yotsui I."/>
            <person name="Zachgo S."/>
            <person name="Schmutz J."/>
        </authorList>
    </citation>
    <scope>NUCLEOTIDE SEQUENCE [LARGE SCALE GENOMIC DNA]</scope>
    <source>
        <strain evidence="4">Tak-1</strain>
    </source>
</reference>
<dbReference type="InterPro" id="IPR000210">
    <property type="entry name" value="BTB/POZ_dom"/>
</dbReference>
<dbReference type="InterPro" id="IPR011333">
    <property type="entry name" value="SKP1/BTB/POZ_sf"/>
</dbReference>
<dbReference type="CDD" id="cd18186">
    <property type="entry name" value="BTB_POZ_ZBTB_KLHL-like"/>
    <property type="match status" value="1"/>
</dbReference>
<gene>
    <name evidence="3" type="ORF">MARPO_0110s0026</name>
</gene>
<organism evidence="3 4">
    <name type="scientific">Marchantia polymorpha</name>
    <name type="common">Common liverwort</name>
    <name type="synonym">Marchantia aquatica</name>
    <dbReference type="NCBI Taxonomy" id="3197"/>
    <lineage>
        <taxon>Eukaryota</taxon>
        <taxon>Viridiplantae</taxon>
        <taxon>Streptophyta</taxon>
        <taxon>Embryophyta</taxon>
        <taxon>Marchantiophyta</taxon>
        <taxon>Marchantiopsida</taxon>
        <taxon>Marchantiidae</taxon>
        <taxon>Marchantiales</taxon>
        <taxon>Marchantiaceae</taxon>
        <taxon>Marchantia</taxon>
    </lineage>
</organism>
<dbReference type="GO" id="GO:0043161">
    <property type="term" value="P:proteasome-mediated ubiquitin-dependent protein catabolic process"/>
    <property type="evidence" value="ECO:0000318"/>
    <property type="project" value="GO_Central"/>
</dbReference>
<dbReference type="Gene3D" id="3.30.710.10">
    <property type="entry name" value="Potassium Channel Kv1.1, Chain A"/>
    <property type="match status" value="1"/>
</dbReference>
<dbReference type="GO" id="GO:0030162">
    <property type="term" value="P:regulation of proteolysis"/>
    <property type="evidence" value="ECO:0000318"/>
    <property type="project" value="GO_Central"/>
</dbReference>
<dbReference type="Gramene" id="Mp8g13450.1">
    <property type="protein sequence ID" value="Mp8g13450.1.cds"/>
    <property type="gene ID" value="Mp8g13450"/>
</dbReference>
<dbReference type="Proteomes" id="UP000244005">
    <property type="component" value="Unassembled WGS sequence"/>
</dbReference>
<evidence type="ECO:0000313" key="4">
    <source>
        <dbReference type="Proteomes" id="UP000244005"/>
    </source>
</evidence>
<proteinExistence type="predicted"/>
<evidence type="ECO:0000256" key="1">
    <source>
        <dbReference type="ARBA" id="ARBA00004906"/>
    </source>
</evidence>
<dbReference type="GO" id="GO:0031625">
    <property type="term" value="F:ubiquitin protein ligase binding"/>
    <property type="evidence" value="ECO:0000318"/>
    <property type="project" value="GO_Central"/>
</dbReference>
<evidence type="ECO:0000259" key="2">
    <source>
        <dbReference type="PROSITE" id="PS50097"/>
    </source>
</evidence>
<dbReference type="Pfam" id="PF00651">
    <property type="entry name" value="BTB"/>
    <property type="match status" value="1"/>
</dbReference>
<dbReference type="PANTHER" id="PTHR24413">
    <property type="entry name" value="SPECKLE-TYPE POZ PROTEIN"/>
    <property type="match status" value="1"/>
</dbReference>
<feature type="domain" description="BTB" evidence="2">
    <location>
        <begin position="80"/>
        <end position="148"/>
    </location>
</feature>
<comment type="pathway">
    <text evidence="1">Protein modification; protein ubiquitination.</text>
</comment>
<dbReference type="EMBL" id="KZ772782">
    <property type="protein sequence ID" value="PTQ31533.1"/>
    <property type="molecule type" value="Genomic_DNA"/>
</dbReference>
<dbReference type="CDD" id="cd14733">
    <property type="entry name" value="BACK"/>
    <property type="match status" value="1"/>
</dbReference>
<dbReference type="PROSITE" id="PS50097">
    <property type="entry name" value="BTB"/>
    <property type="match status" value="1"/>
</dbReference>
<evidence type="ECO:0000313" key="3">
    <source>
        <dbReference type="EMBL" id="PTQ31533.1"/>
    </source>
</evidence>
<keyword evidence="4" id="KW-1185">Reference proteome</keyword>
<dbReference type="SMART" id="SM00225">
    <property type="entry name" value="BTB"/>
    <property type="match status" value="1"/>
</dbReference>
<accession>A0A2R6WCF4</accession>
<dbReference type="GO" id="GO:0005737">
    <property type="term" value="C:cytoplasm"/>
    <property type="evidence" value="ECO:0000318"/>
    <property type="project" value="GO_Central"/>
</dbReference>
<dbReference type="SUPFAM" id="SSF54695">
    <property type="entry name" value="POZ domain"/>
    <property type="match status" value="1"/>
</dbReference>
<dbReference type="AlphaFoldDB" id="A0A2R6WCF4"/>